<protein>
    <submittedName>
        <fullName evidence="8">Putative UbiA prenyltransferase family protein</fullName>
    </submittedName>
</protein>
<comment type="subcellular location">
    <subcellularLocation>
        <location evidence="1">Membrane</location>
        <topology evidence="1">Multi-pass membrane protein</topology>
    </subcellularLocation>
</comment>
<dbReference type="GO" id="GO:0004659">
    <property type="term" value="F:prenyltransferase activity"/>
    <property type="evidence" value="ECO:0007669"/>
    <property type="project" value="InterPro"/>
</dbReference>
<keyword evidence="6 7" id="KW-0472">Membrane</keyword>
<dbReference type="InterPro" id="IPR026046">
    <property type="entry name" value="UBIAD1"/>
</dbReference>
<keyword evidence="5 7" id="KW-1133">Transmembrane helix</keyword>
<evidence type="ECO:0000256" key="2">
    <source>
        <dbReference type="ARBA" id="ARBA00004863"/>
    </source>
</evidence>
<feature type="transmembrane region" description="Helical" evidence="7">
    <location>
        <begin position="98"/>
        <end position="116"/>
    </location>
</feature>
<evidence type="ECO:0000256" key="4">
    <source>
        <dbReference type="ARBA" id="ARBA00022692"/>
    </source>
</evidence>
<evidence type="ECO:0000256" key="5">
    <source>
        <dbReference type="ARBA" id="ARBA00022989"/>
    </source>
</evidence>
<dbReference type="AlphaFoldDB" id="A0A6H1Z7P6"/>
<sequence>MKAKLKAHLWTLGRFFALPFFGVTLLCGAVIAGGSLGDLNVWLAFIAVTFVMAGGHSFNTLLDTEWTKLDKGEDTSVSKGYAAGTNVINSGILTAREVLANALTWYAIGTIFLAILAARTTPMVFIPGVIGMLVTFWYSQSKFTTWSHELALAAGPLLAAVLGALSTGTGEWVNSLLVSLPIVLIFSYAGLALDEHPDAEANLKKGVKSLPYKVWEFGFDLSSYLLFWFFLAYLVQVFFIAVDILAPLTGLSFVLLPLLIGLCVYLKGAYTRPDTFKKFALAIVVTAACYPILLLVGQALGG</sequence>
<dbReference type="GO" id="GO:0009234">
    <property type="term" value="P:menaquinone biosynthetic process"/>
    <property type="evidence" value="ECO:0007669"/>
    <property type="project" value="UniProtKB-UniPathway"/>
</dbReference>
<feature type="transmembrane region" description="Helical" evidence="7">
    <location>
        <begin position="279"/>
        <end position="300"/>
    </location>
</feature>
<evidence type="ECO:0000256" key="6">
    <source>
        <dbReference type="ARBA" id="ARBA00023136"/>
    </source>
</evidence>
<dbReference type="InterPro" id="IPR044878">
    <property type="entry name" value="UbiA_sf"/>
</dbReference>
<dbReference type="EMBL" id="MT143710">
    <property type="protein sequence ID" value="QJA43482.1"/>
    <property type="molecule type" value="Genomic_DNA"/>
</dbReference>
<keyword evidence="3" id="KW-0474">Menaquinone biosynthesis</keyword>
<dbReference type="CDD" id="cd13962">
    <property type="entry name" value="PT_UbiA_UBIAD1"/>
    <property type="match status" value="1"/>
</dbReference>
<dbReference type="UniPathway" id="UPA00079"/>
<dbReference type="EMBL" id="MT143863">
    <property type="protein sequence ID" value="QJB03858.1"/>
    <property type="molecule type" value="Genomic_DNA"/>
</dbReference>
<feature type="transmembrane region" description="Helical" evidence="7">
    <location>
        <begin position="42"/>
        <end position="62"/>
    </location>
</feature>
<gene>
    <name evidence="8" type="ORF">MM171A00097_0129</name>
    <name evidence="9" type="ORF">MM171B00542_0029</name>
</gene>
<evidence type="ECO:0000256" key="7">
    <source>
        <dbReference type="SAM" id="Phobius"/>
    </source>
</evidence>
<feature type="transmembrane region" description="Helical" evidence="7">
    <location>
        <begin position="214"/>
        <end position="238"/>
    </location>
</feature>
<feature type="transmembrane region" description="Helical" evidence="7">
    <location>
        <begin position="244"/>
        <end position="267"/>
    </location>
</feature>
<evidence type="ECO:0000313" key="9">
    <source>
        <dbReference type="EMBL" id="QJB03858.1"/>
    </source>
</evidence>
<dbReference type="InterPro" id="IPR000537">
    <property type="entry name" value="UbiA_prenyltransferase"/>
</dbReference>
<evidence type="ECO:0000313" key="8">
    <source>
        <dbReference type="EMBL" id="QJA43482.1"/>
    </source>
</evidence>
<accession>A0A6H1Z7P6</accession>
<feature type="transmembrane region" description="Helical" evidence="7">
    <location>
        <begin position="150"/>
        <end position="166"/>
    </location>
</feature>
<organism evidence="8">
    <name type="scientific">viral metagenome</name>
    <dbReference type="NCBI Taxonomy" id="1070528"/>
    <lineage>
        <taxon>unclassified sequences</taxon>
        <taxon>metagenomes</taxon>
        <taxon>organismal metagenomes</taxon>
    </lineage>
</organism>
<dbReference type="Pfam" id="PF01040">
    <property type="entry name" value="UbiA"/>
    <property type="match status" value="1"/>
</dbReference>
<proteinExistence type="predicted"/>
<keyword evidence="4 7" id="KW-0812">Transmembrane</keyword>
<feature type="transmembrane region" description="Helical" evidence="7">
    <location>
        <begin position="172"/>
        <end position="193"/>
    </location>
</feature>
<reference evidence="8" key="1">
    <citation type="submission" date="2020-03" db="EMBL/GenBank/DDBJ databases">
        <title>The deep terrestrial virosphere.</title>
        <authorList>
            <person name="Holmfeldt K."/>
            <person name="Nilsson E."/>
            <person name="Simone D."/>
            <person name="Lopez-Fernandez M."/>
            <person name="Wu X."/>
            <person name="de Brujin I."/>
            <person name="Lundin D."/>
            <person name="Andersson A."/>
            <person name="Bertilsson S."/>
            <person name="Dopson M."/>
        </authorList>
    </citation>
    <scope>NUCLEOTIDE SEQUENCE</scope>
    <source>
        <strain evidence="8">MM171A00097</strain>
        <strain evidence="9">MM171B00542</strain>
    </source>
</reference>
<dbReference type="GO" id="GO:0016020">
    <property type="term" value="C:membrane"/>
    <property type="evidence" value="ECO:0007669"/>
    <property type="project" value="UniProtKB-SubCell"/>
</dbReference>
<keyword evidence="8" id="KW-0808">Transferase</keyword>
<comment type="pathway">
    <text evidence="2">Quinol/quinone metabolism; menaquinone biosynthesis.</text>
</comment>
<feature type="transmembrane region" description="Helical" evidence="7">
    <location>
        <begin position="122"/>
        <end position="138"/>
    </location>
</feature>
<evidence type="ECO:0000256" key="1">
    <source>
        <dbReference type="ARBA" id="ARBA00004141"/>
    </source>
</evidence>
<name>A0A6H1Z7P6_9ZZZZ</name>
<feature type="transmembrane region" description="Helical" evidence="7">
    <location>
        <begin position="12"/>
        <end position="36"/>
    </location>
</feature>
<dbReference type="Gene3D" id="1.10.357.140">
    <property type="entry name" value="UbiA prenyltransferase"/>
    <property type="match status" value="1"/>
</dbReference>
<evidence type="ECO:0000256" key="3">
    <source>
        <dbReference type="ARBA" id="ARBA00022428"/>
    </source>
</evidence>